<dbReference type="AlphaFoldDB" id="A0A4R6R6X6"/>
<dbReference type="Gene3D" id="3.40.50.300">
    <property type="entry name" value="P-loop containing nucleotide triphosphate hydrolases"/>
    <property type="match status" value="1"/>
</dbReference>
<keyword evidence="6" id="KW-1185">Reference proteome</keyword>
<dbReference type="InterPro" id="IPR027417">
    <property type="entry name" value="P-loop_NTPase"/>
</dbReference>
<proteinExistence type="inferred from homology"/>
<evidence type="ECO:0000256" key="2">
    <source>
        <dbReference type="ARBA" id="ARBA00022741"/>
    </source>
</evidence>
<gene>
    <name evidence="5" type="ORF">EV672_107141</name>
</gene>
<dbReference type="SUPFAM" id="SSF160246">
    <property type="entry name" value="EspE N-terminal domain-like"/>
    <property type="match status" value="1"/>
</dbReference>
<dbReference type="CDD" id="cd01129">
    <property type="entry name" value="PulE-GspE-like"/>
    <property type="match status" value="1"/>
</dbReference>
<dbReference type="PANTHER" id="PTHR30258">
    <property type="entry name" value="TYPE II SECRETION SYSTEM PROTEIN GSPE-RELATED"/>
    <property type="match status" value="1"/>
</dbReference>
<dbReference type="OrthoDB" id="5790493at2"/>
<accession>A0A4R6R6X6</accession>
<dbReference type="InterPro" id="IPR001482">
    <property type="entry name" value="T2SS/T4SS_dom"/>
</dbReference>
<dbReference type="InterPro" id="IPR003593">
    <property type="entry name" value="AAA+_ATPase"/>
</dbReference>
<dbReference type="FunFam" id="3.30.450.90:FF:000001">
    <property type="entry name" value="Type II secretion system ATPase GspE"/>
    <property type="match status" value="1"/>
</dbReference>
<keyword evidence="2" id="KW-0547">Nucleotide-binding</keyword>
<dbReference type="Pfam" id="PF00437">
    <property type="entry name" value="T2SSE"/>
    <property type="match status" value="1"/>
</dbReference>
<dbReference type="PROSITE" id="PS00662">
    <property type="entry name" value="T2SP_E"/>
    <property type="match status" value="1"/>
</dbReference>
<dbReference type="InterPro" id="IPR037257">
    <property type="entry name" value="T2SS_E_N_sf"/>
</dbReference>
<evidence type="ECO:0000313" key="6">
    <source>
        <dbReference type="Proteomes" id="UP000294593"/>
    </source>
</evidence>
<feature type="domain" description="Bacterial type II secretion system protein E" evidence="4">
    <location>
        <begin position="383"/>
        <end position="397"/>
    </location>
</feature>
<dbReference type="GO" id="GO:0005886">
    <property type="term" value="C:plasma membrane"/>
    <property type="evidence" value="ECO:0007669"/>
    <property type="project" value="TreeGrafter"/>
</dbReference>
<dbReference type="Proteomes" id="UP000294593">
    <property type="component" value="Unassembled WGS sequence"/>
</dbReference>
<organism evidence="5 6">
    <name type="scientific">Aquabacterium commune</name>
    <dbReference type="NCBI Taxonomy" id="70586"/>
    <lineage>
        <taxon>Bacteria</taxon>
        <taxon>Pseudomonadati</taxon>
        <taxon>Pseudomonadota</taxon>
        <taxon>Betaproteobacteria</taxon>
        <taxon>Burkholderiales</taxon>
        <taxon>Aquabacterium</taxon>
    </lineage>
</organism>
<comment type="caution">
    <text evidence="5">The sequence shown here is derived from an EMBL/GenBank/DDBJ whole genome shotgun (WGS) entry which is preliminary data.</text>
</comment>
<evidence type="ECO:0000313" key="5">
    <source>
        <dbReference type="EMBL" id="TDP81710.1"/>
    </source>
</evidence>
<evidence type="ECO:0000256" key="3">
    <source>
        <dbReference type="ARBA" id="ARBA00022840"/>
    </source>
</evidence>
<evidence type="ECO:0000256" key="1">
    <source>
        <dbReference type="ARBA" id="ARBA00006611"/>
    </source>
</evidence>
<name>A0A4R6R6X6_9BURK</name>
<dbReference type="SMART" id="SM00382">
    <property type="entry name" value="AAA"/>
    <property type="match status" value="1"/>
</dbReference>
<comment type="similarity">
    <text evidence="1">Belongs to the GSP E family.</text>
</comment>
<dbReference type="InterPro" id="IPR007831">
    <property type="entry name" value="T2SS_GspE_N"/>
</dbReference>
<keyword evidence="3" id="KW-0067">ATP-binding</keyword>
<sequence>MPVPQKFRLGDLLVQAGLITDAQLQEALQEQRNSGRKLGRVLIDREWLTEAQIAKAVARQIHAPFVDLVHFPLKPELAQLLPETHARRMRAIVLDETPAGLMIGMADPTDIYAYDEIARLLKRNVDIAVVTESHLLTALDRAYRSTKEIEGLARELTSELAGIESDLGDLLGIDSTSNEDAPVVRLLYSVFEQALRMRASDIHIEPQEKILRIRFRIDGVLHVQTEADAKIASAVALRLKLMSGLDISEKRLPQDGRFAVRLKDGNVDVRISTLPSQHGESVVMRLLSQSTGMLDLNKLQMPAGMRNALTAAIAKPAGMILVTGPTGSGKTTTLYAALNALNSTERKIITVEDPVEYRLPGLNQVQVHDKIDMTFERILRSALRQDPDVILVGEMRDKTTAEIGMRAAMTGHLVLSTLHTNDASSTPARLIDMGVPQWMVALSLQLVVAQRLVRTICPMCTTHCEPTPQELVWLKNELGAEVDTSGVSHGPGCPECNQTGYKGRTGVYEFLQMTLPLVDAMSAQDPTAFSKAAREQMAGNTLRRDAVRLALSGRTTVAEAMGVSAQID</sequence>
<dbReference type="GO" id="GO:0016887">
    <property type="term" value="F:ATP hydrolysis activity"/>
    <property type="evidence" value="ECO:0007669"/>
    <property type="project" value="TreeGrafter"/>
</dbReference>
<dbReference type="EMBL" id="SNXW01000007">
    <property type="protein sequence ID" value="TDP81710.1"/>
    <property type="molecule type" value="Genomic_DNA"/>
</dbReference>
<dbReference type="Gene3D" id="3.30.300.160">
    <property type="entry name" value="Type II secretion system, protein E, N-terminal domain"/>
    <property type="match status" value="1"/>
</dbReference>
<dbReference type="SUPFAM" id="SSF52540">
    <property type="entry name" value="P-loop containing nucleoside triphosphate hydrolases"/>
    <property type="match status" value="1"/>
</dbReference>
<dbReference type="Gene3D" id="3.30.450.90">
    <property type="match status" value="1"/>
</dbReference>
<dbReference type="GO" id="GO:0005524">
    <property type="term" value="F:ATP binding"/>
    <property type="evidence" value="ECO:0007669"/>
    <property type="project" value="UniProtKB-KW"/>
</dbReference>
<evidence type="ECO:0000259" key="4">
    <source>
        <dbReference type="PROSITE" id="PS00662"/>
    </source>
</evidence>
<dbReference type="PANTHER" id="PTHR30258:SF29">
    <property type="entry name" value="MSHA PILUS ASSEMBLY ATPASE MSHE"/>
    <property type="match status" value="1"/>
</dbReference>
<dbReference type="Pfam" id="PF05157">
    <property type="entry name" value="MshEN"/>
    <property type="match status" value="1"/>
</dbReference>
<protein>
    <submittedName>
        <fullName evidence="5">MSHA biogenesis protein MshE</fullName>
    </submittedName>
</protein>
<dbReference type="RefSeq" id="WP_133609878.1">
    <property type="nucleotide sequence ID" value="NZ_SNXW01000007.1"/>
</dbReference>
<reference evidence="5 6" key="1">
    <citation type="submission" date="2019-03" db="EMBL/GenBank/DDBJ databases">
        <title>Genomic Encyclopedia of Type Strains, Phase IV (KMG-IV): sequencing the most valuable type-strain genomes for metagenomic binning, comparative biology and taxonomic classification.</title>
        <authorList>
            <person name="Goeker M."/>
        </authorList>
    </citation>
    <scope>NUCLEOTIDE SEQUENCE [LARGE SCALE GENOMIC DNA]</scope>
    <source>
        <strain evidence="5 6">DSM 11901</strain>
    </source>
</reference>